<accession>A0A9E2KFW1</accession>
<evidence type="ECO:0000313" key="9">
    <source>
        <dbReference type="Proteomes" id="UP000824236"/>
    </source>
</evidence>
<evidence type="ECO:0000313" key="8">
    <source>
        <dbReference type="EMBL" id="MBU3813732.1"/>
    </source>
</evidence>
<dbReference type="AlphaFoldDB" id="A0A9E2KFW1"/>
<dbReference type="SUPFAM" id="SSF53335">
    <property type="entry name" value="S-adenosyl-L-methionine-dependent methyltransferases"/>
    <property type="match status" value="1"/>
</dbReference>
<organism evidence="8 9">
    <name type="scientific">Candidatus Bacteroides intestinipullorum</name>
    <dbReference type="NCBI Taxonomy" id="2838471"/>
    <lineage>
        <taxon>Bacteria</taxon>
        <taxon>Pseudomonadati</taxon>
        <taxon>Bacteroidota</taxon>
        <taxon>Bacteroidia</taxon>
        <taxon>Bacteroidales</taxon>
        <taxon>Bacteroidaceae</taxon>
        <taxon>Bacteroides</taxon>
    </lineage>
</organism>
<keyword evidence="5" id="KW-0680">Restriction system</keyword>
<evidence type="ECO:0000256" key="5">
    <source>
        <dbReference type="ARBA" id="ARBA00022747"/>
    </source>
</evidence>
<dbReference type="Proteomes" id="UP000824236">
    <property type="component" value="Unassembled WGS sequence"/>
</dbReference>
<evidence type="ECO:0000256" key="1">
    <source>
        <dbReference type="ARBA" id="ARBA00011975"/>
    </source>
</evidence>
<evidence type="ECO:0000256" key="7">
    <source>
        <dbReference type="PROSITE-ProRule" id="PRU01016"/>
    </source>
</evidence>
<comment type="similarity">
    <text evidence="7">Belongs to the class I-like SAM-binding methyltransferase superfamily. C5-methyltransferase family.</text>
</comment>
<dbReference type="Gene3D" id="3.40.50.150">
    <property type="entry name" value="Vaccinia Virus protein VP39"/>
    <property type="match status" value="1"/>
</dbReference>
<keyword evidence="3 7" id="KW-0808">Transferase</keyword>
<dbReference type="PROSITE" id="PS00094">
    <property type="entry name" value="C5_MTASE_1"/>
    <property type="match status" value="1"/>
</dbReference>
<dbReference type="PRINTS" id="PR00105">
    <property type="entry name" value="C5METTRFRASE"/>
</dbReference>
<protein>
    <recommendedName>
        <fullName evidence="1">DNA (cytosine-5-)-methyltransferase</fullName>
        <ecNumber evidence="1">2.1.1.37</ecNumber>
    </recommendedName>
</protein>
<reference evidence="8" key="2">
    <citation type="submission" date="2021-04" db="EMBL/GenBank/DDBJ databases">
        <authorList>
            <person name="Gilroy R."/>
        </authorList>
    </citation>
    <scope>NUCLEOTIDE SEQUENCE</scope>
    <source>
        <strain evidence="8">B3-3758</strain>
    </source>
</reference>
<dbReference type="GO" id="GO:0003886">
    <property type="term" value="F:DNA (cytosine-5-)-methyltransferase activity"/>
    <property type="evidence" value="ECO:0007669"/>
    <property type="project" value="UniProtKB-EC"/>
</dbReference>
<name>A0A9E2KFW1_9BACE</name>
<reference evidence="8" key="1">
    <citation type="journal article" date="2021" name="PeerJ">
        <title>Extensive microbial diversity within the chicken gut microbiome revealed by metagenomics and culture.</title>
        <authorList>
            <person name="Gilroy R."/>
            <person name="Ravi A."/>
            <person name="Getino M."/>
            <person name="Pursley I."/>
            <person name="Horton D.L."/>
            <person name="Alikhan N.F."/>
            <person name="Baker D."/>
            <person name="Gharbi K."/>
            <person name="Hall N."/>
            <person name="Watson M."/>
            <person name="Adriaenssens E.M."/>
            <person name="Foster-Nyarko E."/>
            <person name="Jarju S."/>
            <person name="Secka A."/>
            <person name="Antonio M."/>
            <person name="Oren A."/>
            <person name="Chaudhuri R.R."/>
            <person name="La Ragione R."/>
            <person name="Hildebrand F."/>
            <person name="Pallen M.J."/>
        </authorList>
    </citation>
    <scope>NUCLEOTIDE SEQUENCE</scope>
    <source>
        <strain evidence="8">B3-3758</strain>
    </source>
</reference>
<comment type="caution">
    <text evidence="8">The sequence shown here is derived from an EMBL/GenBank/DDBJ whole genome shotgun (WGS) entry which is preliminary data.</text>
</comment>
<gene>
    <name evidence="8" type="ORF">H9791_04400</name>
</gene>
<dbReference type="EC" id="2.1.1.37" evidence="1"/>
<evidence type="ECO:0000256" key="4">
    <source>
        <dbReference type="ARBA" id="ARBA00022691"/>
    </source>
</evidence>
<feature type="active site" evidence="7">
    <location>
        <position position="42"/>
    </location>
</feature>
<dbReference type="PANTHER" id="PTHR10629">
    <property type="entry name" value="CYTOSINE-SPECIFIC METHYLTRANSFERASE"/>
    <property type="match status" value="1"/>
</dbReference>
<dbReference type="InterPro" id="IPR018117">
    <property type="entry name" value="C5_DNA_meth_AS"/>
</dbReference>
<keyword evidence="2 7" id="KW-0489">Methyltransferase</keyword>
<dbReference type="InterPro" id="IPR029063">
    <property type="entry name" value="SAM-dependent_MTases_sf"/>
</dbReference>
<dbReference type="PANTHER" id="PTHR10629:SF52">
    <property type="entry name" value="DNA (CYTOSINE-5)-METHYLTRANSFERASE 1"/>
    <property type="match status" value="1"/>
</dbReference>
<dbReference type="InterPro" id="IPR050390">
    <property type="entry name" value="C5-Methyltransferase"/>
</dbReference>
<evidence type="ECO:0000256" key="6">
    <source>
        <dbReference type="ARBA" id="ARBA00047422"/>
    </source>
</evidence>
<dbReference type="GO" id="GO:0003677">
    <property type="term" value="F:DNA binding"/>
    <property type="evidence" value="ECO:0007669"/>
    <property type="project" value="TreeGrafter"/>
</dbReference>
<dbReference type="PROSITE" id="PS51679">
    <property type="entry name" value="SAM_MT_C5"/>
    <property type="match status" value="1"/>
</dbReference>
<dbReference type="GO" id="GO:0032259">
    <property type="term" value="P:methylation"/>
    <property type="evidence" value="ECO:0007669"/>
    <property type="project" value="UniProtKB-KW"/>
</dbReference>
<evidence type="ECO:0000256" key="3">
    <source>
        <dbReference type="ARBA" id="ARBA00022679"/>
    </source>
</evidence>
<keyword evidence="4 7" id="KW-0949">S-adenosyl-L-methionine</keyword>
<dbReference type="Pfam" id="PF00145">
    <property type="entry name" value="DNA_methylase"/>
    <property type="match status" value="2"/>
</dbReference>
<dbReference type="InterPro" id="IPR001525">
    <property type="entry name" value="C5_MeTfrase"/>
</dbReference>
<dbReference type="GO" id="GO:0044027">
    <property type="term" value="P:negative regulation of gene expression via chromosomal CpG island methylation"/>
    <property type="evidence" value="ECO:0007669"/>
    <property type="project" value="TreeGrafter"/>
</dbReference>
<evidence type="ECO:0000256" key="2">
    <source>
        <dbReference type="ARBA" id="ARBA00022603"/>
    </source>
</evidence>
<comment type="catalytic activity">
    <reaction evidence="6">
        <text>a 2'-deoxycytidine in DNA + S-adenosyl-L-methionine = a 5-methyl-2'-deoxycytidine in DNA + S-adenosyl-L-homocysteine + H(+)</text>
        <dbReference type="Rhea" id="RHEA:13681"/>
        <dbReference type="Rhea" id="RHEA-COMP:11369"/>
        <dbReference type="Rhea" id="RHEA-COMP:11370"/>
        <dbReference type="ChEBI" id="CHEBI:15378"/>
        <dbReference type="ChEBI" id="CHEBI:57856"/>
        <dbReference type="ChEBI" id="CHEBI:59789"/>
        <dbReference type="ChEBI" id="CHEBI:85452"/>
        <dbReference type="ChEBI" id="CHEBI:85454"/>
        <dbReference type="EC" id="2.1.1.37"/>
    </reaction>
</comment>
<dbReference type="EMBL" id="JAHLFO010000053">
    <property type="protein sequence ID" value="MBU3813732.1"/>
    <property type="molecule type" value="Genomic_DNA"/>
</dbReference>
<sequence>MLVHLSPHREELSSNIVFETDIRQFHFSKFHNIDVIAGGPPCQPFSLGGKAKGNEDERDMFPYAISAIRQLLPKAFIFENVKGLMRQSFAQYFTYIILQLTYPQVSLTNADWKYNLSILERIHAKGGYKGLKYNVVFKLLNAADYGVPQKRERVIIVGIRSDLDVSWNFPEGTHSEDSLLWDKYVTGTYWEKHNASPSPSDLAQSSLQKERLKSLYGMFPPAKSPWITVRDALQGLPSPNEQGNMYDEHLLRKGAKEYAGHTGSEIDHPLKPLKLEGMGCPEEKI</sequence>
<dbReference type="GO" id="GO:0009307">
    <property type="term" value="P:DNA restriction-modification system"/>
    <property type="evidence" value="ECO:0007669"/>
    <property type="project" value="UniProtKB-KW"/>
</dbReference>
<proteinExistence type="inferred from homology"/>